<evidence type="ECO:0000313" key="4">
    <source>
        <dbReference type="Proteomes" id="UP001159363"/>
    </source>
</evidence>
<dbReference type="InterPro" id="IPR001878">
    <property type="entry name" value="Znf_CCHC"/>
</dbReference>
<keyword evidence="4" id="KW-1185">Reference proteome</keyword>
<gene>
    <name evidence="3" type="ORF">PR048_012304</name>
</gene>
<dbReference type="Gene3D" id="4.10.60.10">
    <property type="entry name" value="Zinc finger, CCHC-type"/>
    <property type="match status" value="1"/>
</dbReference>
<dbReference type="Proteomes" id="UP001159363">
    <property type="component" value="Chromosome X"/>
</dbReference>
<protein>
    <recommendedName>
        <fullName evidence="2">CCHC-type domain-containing protein</fullName>
    </recommendedName>
</protein>
<accession>A0ABQ9HNZ3</accession>
<organism evidence="3 4">
    <name type="scientific">Dryococelus australis</name>
    <dbReference type="NCBI Taxonomy" id="614101"/>
    <lineage>
        <taxon>Eukaryota</taxon>
        <taxon>Metazoa</taxon>
        <taxon>Ecdysozoa</taxon>
        <taxon>Arthropoda</taxon>
        <taxon>Hexapoda</taxon>
        <taxon>Insecta</taxon>
        <taxon>Pterygota</taxon>
        <taxon>Neoptera</taxon>
        <taxon>Polyneoptera</taxon>
        <taxon>Phasmatodea</taxon>
        <taxon>Verophasmatodea</taxon>
        <taxon>Anareolatae</taxon>
        <taxon>Phasmatidae</taxon>
        <taxon>Eurycanthinae</taxon>
        <taxon>Dryococelus</taxon>
    </lineage>
</organism>
<dbReference type="EMBL" id="JARBHB010000004">
    <property type="protein sequence ID" value="KAJ8886095.1"/>
    <property type="molecule type" value="Genomic_DNA"/>
</dbReference>
<evidence type="ECO:0000259" key="2">
    <source>
        <dbReference type="PROSITE" id="PS50158"/>
    </source>
</evidence>
<name>A0ABQ9HNZ3_9NEOP</name>
<dbReference type="SMART" id="SM00343">
    <property type="entry name" value="ZnF_C2HC"/>
    <property type="match status" value="1"/>
</dbReference>
<comment type="caution">
    <text evidence="3">The sequence shown here is derived from an EMBL/GenBank/DDBJ whole genome shotgun (WGS) entry which is preliminary data.</text>
</comment>
<proteinExistence type="predicted"/>
<dbReference type="PROSITE" id="PS50158">
    <property type="entry name" value="ZF_CCHC"/>
    <property type="match status" value="1"/>
</dbReference>
<dbReference type="SUPFAM" id="SSF57756">
    <property type="entry name" value="Retrovirus zinc finger-like domains"/>
    <property type="match status" value="1"/>
</dbReference>
<keyword evidence="1" id="KW-0863">Zinc-finger</keyword>
<reference evidence="3 4" key="1">
    <citation type="submission" date="2023-02" db="EMBL/GenBank/DDBJ databases">
        <title>LHISI_Scaffold_Assembly.</title>
        <authorList>
            <person name="Stuart O.P."/>
            <person name="Cleave R."/>
            <person name="Magrath M.J.L."/>
            <person name="Mikheyev A.S."/>
        </authorList>
    </citation>
    <scope>NUCLEOTIDE SEQUENCE [LARGE SCALE GENOMIC DNA]</scope>
    <source>
        <strain evidence="3">Daus_M_001</strain>
        <tissue evidence="3">Leg muscle</tissue>
    </source>
</reference>
<feature type="domain" description="CCHC-type" evidence="2">
    <location>
        <begin position="276"/>
        <end position="292"/>
    </location>
</feature>
<evidence type="ECO:0000313" key="3">
    <source>
        <dbReference type="EMBL" id="KAJ8886095.1"/>
    </source>
</evidence>
<keyword evidence="1" id="KW-0479">Metal-binding</keyword>
<sequence>MASAANVNLPFGTKPFDGVNFRNWCYRMKLLLEQNGVLHVLSNESPTTEADLKQFKQEDIKANVNLPFGIKPFDGVNFRNWCYRMKLLLEQNGVLHVLSNESPTTEADLKQFKQEDIKAINILVQRLADNMLPMIMGKNNAKEIVETLATIYKKTGNEIHVWRKLEYKKEKPLQEFLQPFESMASEVKVAGGKLDDDEMINQLLVPFDFDSVISAMDILYNKDKSAVSLEYRLLNKDVDPHNVFASYRRPRGKSGQYSQPRHTKGINVPGRSFNVKCYYCKAQGHMKINCPKLKYKEMAATIDEKVEFSFLTSLDSENSTCSHVDNEQSVMISGVSIEVLFVIDSCASCHIIKSCYKKYLSEGSDVNFDISVVKAGELQ</sequence>
<evidence type="ECO:0000256" key="1">
    <source>
        <dbReference type="PROSITE-ProRule" id="PRU00047"/>
    </source>
</evidence>
<dbReference type="InterPro" id="IPR036875">
    <property type="entry name" value="Znf_CCHC_sf"/>
</dbReference>
<keyword evidence="1" id="KW-0862">Zinc</keyword>
<dbReference type="Pfam" id="PF14223">
    <property type="entry name" value="Retrotran_gag_2"/>
    <property type="match status" value="1"/>
</dbReference>